<dbReference type="GO" id="GO:0046872">
    <property type="term" value="F:metal ion binding"/>
    <property type="evidence" value="ECO:0007669"/>
    <property type="project" value="UniProtKB-UniRule"/>
</dbReference>
<gene>
    <name evidence="9" type="ORF">L0665_01045</name>
</gene>
<feature type="binding site" evidence="8">
    <location>
        <position position="204"/>
    </location>
    <ligand>
        <name>Zn(2+)</name>
        <dbReference type="ChEBI" id="CHEBI:29105"/>
        <label>2</label>
    </ligand>
</feature>
<dbReference type="InterPro" id="IPR023367">
    <property type="entry name" value="Peptidase_M42_dom2"/>
</dbReference>
<dbReference type="Gene3D" id="2.40.30.40">
    <property type="entry name" value="Peptidase M42, domain 2"/>
    <property type="match status" value="1"/>
</dbReference>
<proteinExistence type="inferred from homology"/>
<evidence type="ECO:0000256" key="1">
    <source>
        <dbReference type="ARBA" id="ARBA00006272"/>
    </source>
</evidence>
<keyword evidence="5" id="KW-0378">Hydrolase</keyword>
<dbReference type="Pfam" id="PF05343">
    <property type="entry name" value="Peptidase_M42"/>
    <property type="match status" value="1"/>
</dbReference>
<accession>A0A9Q4PXK8</accession>
<dbReference type="InterPro" id="IPR051464">
    <property type="entry name" value="Peptidase_M42_aminopept"/>
</dbReference>
<dbReference type="RefSeq" id="WP_274923878.1">
    <property type="nucleotide sequence ID" value="NZ_JAKELO010000002.1"/>
</dbReference>
<evidence type="ECO:0000256" key="3">
    <source>
        <dbReference type="ARBA" id="ARBA00022670"/>
    </source>
</evidence>
<dbReference type="PANTHER" id="PTHR32481:SF0">
    <property type="entry name" value="AMINOPEPTIDASE YPDE-RELATED"/>
    <property type="match status" value="1"/>
</dbReference>
<feature type="binding site" evidence="8">
    <location>
        <position position="317"/>
    </location>
    <ligand>
        <name>Zn(2+)</name>
        <dbReference type="ChEBI" id="CHEBI:29105"/>
        <label>2</label>
    </ligand>
</feature>
<keyword evidence="4 8" id="KW-0479">Metal-binding</keyword>
<evidence type="ECO:0000313" key="10">
    <source>
        <dbReference type="Proteomes" id="UP001143747"/>
    </source>
</evidence>
<evidence type="ECO:0000256" key="7">
    <source>
        <dbReference type="PIRSR" id="PIRSR001123-1"/>
    </source>
</evidence>
<dbReference type="PIRSF" id="PIRSF001123">
    <property type="entry name" value="PepA_GA"/>
    <property type="match status" value="1"/>
</dbReference>
<dbReference type="SUPFAM" id="SSF53187">
    <property type="entry name" value="Zn-dependent exopeptidases"/>
    <property type="match status" value="1"/>
</dbReference>
<evidence type="ECO:0000313" key="9">
    <source>
        <dbReference type="EMBL" id="MDE4907213.1"/>
    </source>
</evidence>
<comment type="cofactor">
    <cofactor evidence="8">
        <name>a divalent metal cation</name>
        <dbReference type="ChEBI" id="CHEBI:60240"/>
    </cofactor>
    <text evidence="8">Binds 2 divalent metal cations per subunit.</text>
</comment>
<organism evidence="9 10">
    <name type="scientific">Methanogenium marinum</name>
    <dbReference type="NCBI Taxonomy" id="348610"/>
    <lineage>
        <taxon>Archaea</taxon>
        <taxon>Methanobacteriati</taxon>
        <taxon>Methanobacteriota</taxon>
        <taxon>Stenosarchaea group</taxon>
        <taxon>Methanomicrobia</taxon>
        <taxon>Methanomicrobiales</taxon>
        <taxon>Methanomicrobiaceae</taxon>
        <taxon>Methanogenium</taxon>
    </lineage>
</organism>
<dbReference type="AlphaFoldDB" id="A0A9Q4PXK8"/>
<dbReference type="GO" id="GO:0004177">
    <property type="term" value="F:aminopeptidase activity"/>
    <property type="evidence" value="ECO:0007669"/>
    <property type="project" value="UniProtKB-UniRule"/>
</dbReference>
<dbReference type="GO" id="GO:0006508">
    <property type="term" value="P:proteolysis"/>
    <property type="evidence" value="ECO:0007669"/>
    <property type="project" value="UniProtKB-KW"/>
</dbReference>
<comment type="caution">
    <text evidence="9">The sequence shown here is derived from an EMBL/GenBank/DDBJ whole genome shotgun (WGS) entry which is preliminary data.</text>
</comment>
<feature type="binding site" evidence="8">
    <location>
        <position position="174"/>
    </location>
    <ligand>
        <name>Zn(2+)</name>
        <dbReference type="ChEBI" id="CHEBI:29105"/>
        <label>1</label>
    </ligand>
</feature>
<dbReference type="Proteomes" id="UP001143747">
    <property type="component" value="Unassembled WGS sequence"/>
</dbReference>
<evidence type="ECO:0000256" key="8">
    <source>
        <dbReference type="PIRSR" id="PIRSR001123-2"/>
    </source>
</evidence>
<feature type="binding site" evidence="8">
    <location>
        <position position="61"/>
    </location>
    <ligand>
        <name>Zn(2+)</name>
        <dbReference type="ChEBI" id="CHEBI:29105"/>
        <label>1</label>
    </ligand>
</feature>
<name>A0A9Q4PXK8_9EURY</name>
<dbReference type="SUPFAM" id="SSF101821">
    <property type="entry name" value="Aminopeptidase/glucanase lid domain"/>
    <property type="match status" value="1"/>
</dbReference>
<feature type="active site" description="Proton acceptor" evidence="7">
    <location>
        <position position="203"/>
    </location>
</feature>
<reference evidence="9" key="1">
    <citation type="submission" date="2022-01" db="EMBL/GenBank/DDBJ databases">
        <title>Draft genome of Methanogenium marinum DSM 15558.</title>
        <authorList>
            <person name="Chen S.-C."/>
            <person name="You Y.-T."/>
        </authorList>
    </citation>
    <scope>NUCLEOTIDE SEQUENCE</scope>
    <source>
        <strain evidence="9">DSM 15558</strain>
    </source>
</reference>
<protein>
    <submittedName>
        <fullName evidence="9">M42 family metallopeptidase</fullName>
    </submittedName>
</protein>
<evidence type="ECO:0000256" key="6">
    <source>
        <dbReference type="PIRNR" id="PIRNR001123"/>
    </source>
</evidence>
<dbReference type="InterPro" id="IPR008007">
    <property type="entry name" value="Peptidase_M42"/>
</dbReference>
<evidence type="ECO:0000256" key="4">
    <source>
        <dbReference type="ARBA" id="ARBA00022723"/>
    </source>
</evidence>
<keyword evidence="3" id="KW-0645">Protease</keyword>
<evidence type="ECO:0000256" key="2">
    <source>
        <dbReference type="ARBA" id="ARBA00022438"/>
    </source>
</evidence>
<feature type="binding site" evidence="8">
    <location>
        <position position="174"/>
    </location>
    <ligand>
        <name>Zn(2+)</name>
        <dbReference type="ChEBI" id="CHEBI:29105"/>
        <label>2</label>
    </ligand>
</feature>
<feature type="binding site" evidence="8">
    <location>
        <position position="226"/>
    </location>
    <ligand>
        <name>Zn(2+)</name>
        <dbReference type="ChEBI" id="CHEBI:29105"/>
        <label>1</label>
    </ligand>
</feature>
<evidence type="ECO:0000256" key="5">
    <source>
        <dbReference type="ARBA" id="ARBA00022801"/>
    </source>
</evidence>
<dbReference type="EMBL" id="JAKELO010000002">
    <property type="protein sequence ID" value="MDE4907213.1"/>
    <property type="molecule type" value="Genomic_DNA"/>
</dbReference>
<dbReference type="Gene3D" id="3.40.630.10">
    <property type="entry name" value="Zn peptidases"/>
    <property type="match status" value="1"/>
</dbReference>
<dbReference type="CDD" id="cd05656">
    <property type="entry name" value="M42_Frv"/>
    <property type="match status" value="1"/>
</dbReference>
<keyword evidence="10" id="KW-1185">Reference proteome</keyword>
<sequence>MVKELLKKLSDAHGLSSYEGSIREIVRTELEGHVDEFTEDAMGNLVAIRRGGDFKIMIASHMDEIGLMVQYIDDDGFIRFVPIGGWFAPVLYTQRVILHGKNGDVPGVIGAKPPHLLSPEERKKVVKIEDFFIDIGATSAEDVAGLGIEIGTPVTIDREFTELANNRVTGKAMDNRVGVALLIKALKETTTPHTIYGVFTVQEELGLKGAKVSAFTLDPDCAIATDVTIPGDHPGVTKKEATPVMGKGPVLVLVSAQGRGLMADWKLADWLREAADEADIPYQLEVGTGGNTDATIIHLVRGGIPSIPLSIPARYIHSPVEIVDIGDVEAGVSLLLAALKQDSPFA</sequence>
<keyword evidence="2" id="KW-0031">Aminopeptidase</keyword>
<dbReference type="PANTHER" id="PTHR32481">
    <property type="entry name" value="AMINOPEPTIDASE"/>
    <property type="match status" value="1"/>
</dbReference>
<comment type="similarity">
    <text evidence="1 6">Belongs to the peptidase M42 family.</text>
</comment>